<proteinExistence type="predicted"/>
<feature type="compositionally biased region" description="Pro residues" evidence="6">
    <location>
        <begin position="16"/>
        <end position="28"/>
    </location>
</feature>
<dbReference type="InterPro" id="IPR011990">
    <property type="entry name" value="TPR-like_helical_dom_sf"/>
</dbReference>
<dbReference type="GO" id="GO:0004674">
    <property type="term" value="F:protein serine/threonine kinase activity"/>
    <property type="evidence" value="ECO:0007669"/>
    <property type="project" value="TreeGrafter"/>
</dbReference>
<dbReference type="RefSeq" id="WP_095984936.1">
    <property type="nucleotide sequence ID" value="NZ_CP022098.1"/>
</dbReference>
<evidence type="ECO:0000256" key="6">
    <source>
        <dbReference type="SAM" id="MobiDB-lite"/>
    </source>
</evidence>
<keyword evidence="7" id="KW-0472">Membrane</keyword>
<dbReference type="PROSITE" id="PS00108">
    <property type="entry name" value="PROTEIN_KINASE_ST"/>
    <property type="match status" value="1"/>
</dbReference>
<dbReference type="Pfam" id="PF00069">
    <property type="entry name" value="Pkinase"/>
    <property type="match status" value="1"/>
</dbReference>
<dbReference type="Proteomes" id="UP000217257">
    <property type="component" value="Chromosome"/>
</dbReference>
<dbReference type="PROSITE" id="PS00107">
    <property type="entry name" value="PROTEIN_KINASE_ATP"/>
    <property type="match status" value="1"/>
</dbReference>
<name>A0A250IYZ5_9BACT</name>
<keyword evidence="7" id="KW-1133">Transmembrane helix</keyword>
<dbReference type="SUPFAM" id="SSF48452">
    <property type="entry name" value="TPR-like"/>
    <property type="match status" value="3"/>
</dbReference>
<dbReference type="CDD" id="cd14014">
    <property type="entry name" value="STKc_PknB_like"/>
    <property type="match status" value="1"/>
</dbReference>
<reference evidence="9 10" key="1">
    <citation type="submission" date="2017-06" db="EMBL/GenBank/DDBJ databases">
        <title>Sequencing and comparative analysis of myxobacterial genomes.</title>
        <authorList>
            <person name="Rupp O."/>
            <person name="Goesmann A."/>
            <person name="Sogaard-Andersen L."/>
        </authorList>
    </citation>
    <scope>NUCLEOTIDE SEQUENCE [LARGE SCALE GENOMIC DNA]</scope>
    <source>
        <strain evidence="9 10">DSM 52655</strain>
    </source>
</reference>
<keyword evidence="1" id="KW-0808">Transferase</keyword>
<accession>A0A250IYZ5</accession>
<protein>
    <submittedName>
        <fullName evidence="9">Protein kinase</fullName>
    </submittedName>
</protein>
<dbReference type="PANTHER" id="PTHR43289:SF34">
    <property type="entry name" value="SERINE_THREONINE-PROTEIN KINASE YBDM-RELATED"/>
    <property type="match status" value="1"/>
</dbReference>
<organism evidence="9 10">
    <name type="scientific">Cystobacter fuscus</name>
    <dbReference type="NCBI Taxonomy" id="43"/>
    <lineage>
        <taxon>Bacteria</taxon>
        <taxon>Pseudomonadati</taxon>
        <taxon>Myxococcota</taxon>
        <taxon>Myxococcia</taxon>
        <taxon>Myxococcales</taxon>
        <taxon>Cystobacterineae</taxon>
        <taxon>Archangiaceae</taxon>
        <taxon>Cystobacter</taxon>
    </lineage>
</organism>
<dbReference type="AlphaFoldDB" id="A0A250IYZ5"/>
<feature type="transmembrane region" description="Helical" evidence="7">
    <location>
        <begin position="322"/>
        <end position="341"/>
    </location>
</feature>
<dbReference type="InterPro" id="IPR017441">
    <property type="entry name" value="Protein_kinase_ATP_BS"/>
</dbReference>
<evidence type="ECO:0000313" key="9">
    <source>
        <dbReference type="EMBL" id="ATB36478.1"/>
    </source>
</evidence>
<evidence type="ECO:0000313" key="10">
    <source>
        <dbReference type="Proteomes" id="UP000217257"/>
    </source>
</evidence>
<dbReference type="SUPFAM" id="SSF56112">
    <property type="entry name" value="Protein kinase-like (PK-like)"/>
    <property type="match status" value="1"/>
</dbReference>
<keyword evidence="3 9" id="KW-0418">Kinase</keyword>
<dbReference type="KEGG" id="cfus:CYFUS_001893"/>
<evidence type="ECO:0000256" key="1">
    <source>
        <dbReference type="ARBA" id="ARBA00022679"/>
    </source>
</evidence>
<keyword evidence="7" id="KW-0812">Transmembrane</keyword>
<keyword evidence="2 5" id="KW-0547">Nucleotide-binding</keyword>
<dbReference type="Gene3D" id="3.30.200.20">
    <property type="entry name" value="Phosphorylase Kinase, domain 1"/>
    <property type="match status" value="1"/>
</dbReference>
<evidence type="ECO:0000256" key="3">
    <source>
        <dbReference type="ARBA" id="ARBA00022777"/>
    </source>
</evidence>
<dbReference type="EMBL" id="CP022098">
    <property type="protein sequence ID" value="ATB36478.1"/>
    <property type="molecule type" value="Genomic_DNA"/>
</dbReference>
<dbReference type="Gene3D" id="1.25.40.10">
    <property type="entry name" value="Tetratricopeptide repeat domain"/>
    <property type="match status" value="4"/>
</dbReference>
<evidence type="ECO:0000256" key="7">
    <source>
        <dbReference type="SAM" id="Phobius"/>
    </source>
</evidence>
<feature type="domain" description="Protein kinase" evidence="8">
    <location>
        <begin position="37"/>
        <end position="297"/>
    </location>
</feature>
<dbReference type="InterPro" id="IPR011009">
    <property type="entry name" value="Kinase-like_dom_sf"/>
</dbReference>
<evidence type="ECO:0000259" key="8">
    <source>
        <dbReference type="PROSITE" id="PS50011"/>
    </source>
</evidence>
<dbReference type="SMART" id="SM00220">
    <property type="entry name" value="S_TKc"/>
    <property type="match status" value="1"/>
</dbReference>
<keyword evidence="4 5" id="KW-0067">ATP-binding</keyword>
<gene>
    <name evidence="9" type="ORF">CYFUS_001893</name>
</gene>
<evidence type="ECO:0000256" key="4">
    <source>
        <dbReference type="ARBA" id="ARBA00022840"/>
    </source>
</evidence>
<evidence type="ECO:0000256" key="2">
    <source>
        <dbReference type="ARBA" id="ARBA00022741"/>
    </source>
</evidence>
<dbReference type="Gene3D" id="1.10.510.10">
    <property type="entry name" value="Transferase(Phosphotransferase) domain 1"/>
    <property type="match status" value="1"/>
</dbReference>
<dbReference type="PROSITE" id="PS50011">
    <property type="entry name" value="PROTEIN_KINASE_DOM"/>
    <property type="match status" value="1"/>
</dbReference>
<evidence type="ECO:0000256" key="5">
    <source>
        <dbReference type="PROSITE-ProRule" id="PRU10141"/>
    </source>
</evidence>
<feature type="region of interest" description="Disordered" evidence="6">
    <location>
        <begin position="1"/>
        <end position="28"/>
    </location>
</feature>
<dbReference type="InterPro" id="IPR000719">
    <property type="entry name" value="Prot_kinase_dom"/>
</dbReference>
<dbReference type="Pfam" id="PF13414">
    <property type="entry name" value="TPR_11"/>
    <property type="match status" value="1"/>
</dbReference>
<dbReference type="PANTHER" id="PTHR43289">
    <property type="entry name" value="MITOGEN-ACTIVATED PROTEIN KINASE KINASE KINASE 20-RELATED"/>
    <property type="match status" value="1"/>
</dbReference>
<sequence length="1132" mass="126503">MTVADGAAGASTLEGPPTPGAPPPETPVFPVPGWERYQGVRFLGQGGMGQVFLAYDPRLRRHAALKFVRGGDTGLTQRFLSEARAQARVEHERVCQVYEVGEVQGRAFIAMQYVDGHPLNQLASQLTVEQAVLLLRDVAEGVHAAHRAGLIHRDLKPGNILVERTEDGRLKPYVMDFGLARDWREQASTATGAVLGTPHYMAPEQARGEVSRLDRRADVYSLGATLYTLLTGQPPIPGGNGLEVLSNIATLEPRPPRALNPDLPVDLEAIVLKCLEKERSARYDSARALAEELDRFLGGEPVRARPTGLGYRLRKRLRKHRLVVGVATAALLAVALAVVQVSRTRQEATRRERLSSRFTERVERIEALARYSGLSQLHDTRADREALRGRMRELEAEIHEAGAPAVGSGHYALGRGALALGDVVLAREHLEAAWSHGFREPRVAWSLALVMGHLYQEQLLEAERLRDPEHRESRKQDIQRQYRAPALDWLRQSQGADVPSPEYVAALLAFYEDRLDEALAQLEAMKDRLPWFFEAPLLRGEILEARATRRWNQGDREGALADFEAGRRAYATAAAAGESVPEVHRALARLEYTVMVMELYSKGDVMPPFTHGMEAVARALQADPDFGLARVLEAYFYNRLAEYRMSRGLDVEEPLQKALSAARTAMRLVPEPPRARMEQVQSLWRRARSLQARSLDPHEPLQQAVELLGTIPPKEQDYEFHATRGLVFKIWADYEDEKGEDSLPHRGEAIASYREAIRLDERLPDAWINLGIAYRTRATHPRAPAPLEDLKQAQAALDTSRKLNPGNYVSYFLGGTLHLELAQRRRSQGEDARPDLTTALESFEGGIRINARIAQLHNGRSAVLIEQAREAWDHGGAPLPWLEQAGQAARQAIEVAPQQGFGHHNVGEAQAERATYRALSGEDPRPELQAAEAAYLKASELLPGGAYYPASLARVHARRAAFELEHGWTPQRSLEQSEAALLQAFERGPQEPLAWLVQGEVRGLRARWLARQRQARAEDFEEAARAFEKTLELEPRRLDYRIAFGHFCREWGAWRREAGLEPHSALKRGLALADEVLAARPLWADALLLRASLREEAGETGFREDLERALTLNPHLTGWWKRRFPGRATASP</sequence>
<dbReference type="GO" id="GO:0005524">
    <property type="term" value="F:ATP binding"/>
    <property type="evidence" value="ECO:0007669"/>
    <property type="project" value="UniProtKB-UniRule"/>
</dbReference>
<feature type="binding site" evidence="5">
    <location>
        <position position="66"/>
    </location>
    <ligand>
        <name>ATP</name>
        <dbReference type="ChEBI" id="CHEBI:30616"/>
    </ligand>
</feature>
<dbReference type="InterPro" id="IPR008271">
    <property type="entry name" value="Ser/Thr_kinase_AS"/>
</dbReference>